<evidence type="ECO:0000256" key="5">
    <source>
        <dbReference type="ARBA" id="ARBA00022989"/>
    </source>
</evidence>
<protein>
    <submittedName>
        <fullName evidence="10">V-type ATP synthase subunit I</fullName>
        <ecNumber evidence="10">3.6.3.14</ecNumber>
    </submittedName>
</protein>
<reference evidence="10 11" key="1">
    <citation type="journal article" date="2015" name="Stand. Genomic Sci.">
        <title>Complete genome sequence and description of Salinispira pacifica gen. nov., sp. nov., a novel spirochaete isolated form a hypersaline microbial mat.</title>
        <authorList>
            <person name="Ben Hania W."/>
            <person name="Joseph M."/>
            <person name="Schumann P."/>
            <person name="Bunk B."/>
            <person name="Fiebig A."/>
            <person name="Sproer C."/>
            <person name="Klenk H.P."/>
            <person name="Fardeau M.L."/>
            <person name="Spring S."/>
        </authorList>
    </citation>
    <scope>NUCLEOTIDE SEQUENCE [LARGE SCALE GENOMIC DNA]</scope>
    <source>
        <strain evidence="10 11">L21-RPul-D2</strain>
    </source>
</reference>
<name>V5WHE1_9SPIO</name>
<evidence type="ECO:0000313" key="10">
    <source>
        <dbReference type="EMBL" id="AHC15252.1"/>
    </source>
</evidence>
<feature type="transmembrane region" description="Helical" evidence="9">
    <location>
        <begin position="415"/>
        <end position="436"/>
    </location>
</feature>
<feature type="transmembrane region" description="Helical" evidence="9">
    <location>
        <begin position="448"/>
        <end position="468"/>
    </location>
</feature>
<dbReference type="GO" id="GO:0016471">
    <property type="term" value="C:vacuolar proton-transporting V-type ATPase complex"/>
    <property type="evidence" value="ECO:0007669"/>
    <property type="project" value="TreeGrafter"/>
</dbReference>
<evidence type="ECO:0000256" key="1">
    <source>
        <dbReference type="ARBA" id="ARBA00004141"/>
    </source>
</evidence>
<dbReference type="PATRIC" id="fig|1307761.3.peg.1873"/>
<dbReference type="GO" id="GO:0046961">
    <property type="term" value="F:proton-transporting ATPase activity, rotational mechanism"/>
    <property type="evidence" value="ECO:0007669"/>
    <property type="project" value="InterPro"/>
</dbReference>
<keyword evidence="4 9" id="KW-0812">Transmembrane</keyword>
<keyword evidence="6" id="KW-0406">Ion transport</keyword>
<evidence type="ECO:0000256" key="8">
    <source>
        <dbReference type="SAM" id="Coils"/>
    </source>
</evidence>
<dbReference type="GO" id="GO:0033179">
    <property type="term" value="C:proton-transporting V-type ATPase, V0 domain"/>
    <property type="evidence" value="ECO:0007669"/>
    <property type="project" value="InterPro"/>
</dbReference>
<evidence type="ECO:0000256" key="2">
    <source>
        <dbReference type="ARBA" id="ARBA00009904"/>
    </source>
</evidence>
<dbReference type="Proteomes" id="UP000018680">
    <property type="component" value="Chromosome"/>
</dbReference>
<keyword evidence="3" id="KW-0813">Transport</keyword>
<feature type="transmembrane region" description="Helical" evidence="9">
    <location>
        <begin position="360"/>
        <end position="382"/>
    </location>
</feature>
<evidence type="ECO:0000256" key="3">
    <source>
        <dbReference type="ARBA" id="ARBA00022448"/>
    </source>
</evidence>
<dbReference type="EC" id="3.6.3.14" evidence="10"/>
<keyword evidence="5 9" id="KW-1133">Transmembrane helix</keyword>
<dbReference type="AlphaFoldDB" id="V5WHE1"/>
<keyword evidence="11" id="KW-1185">Reference proteome</keyword>
<accession>V5WHE1</accession>
<dbReference type="GO" id="GO:0016787">
    <property type="term" value="F:hydrolase activity"/>
    <property type="evidence" value="ECO:0007669"/>
    <property type="project" value="UniProtKB-KW"/>
</dbReference>
<keyword evidence="7 9" id="KW-0472">Membrane</keyword>
<organism evidence="10 11">
    <name type="scientific">Salinispira pacifica</name>
    <dbReference type="NCBI Taxonomy" id="1307761"/>
    <lineage>
        <taxon>Bacteria</taxon>
        <taxon>Pseudomonadati</taxon>
        <taxon>Spirochaetota</taxon>
        <taxon>Spirochaetia</taxon>
        <taxon>Spirochaetales</taxon>
        <taxon>Spirochaetaceae</taxon>
        <taxon>Salinispira</taxon>
    </lineage>
</organism>
<dbReference type="GO" id="GO:0007035">
    <property type="term" value="P:vacuolar acidification"/>
    <property type="evidence" value="ECO:0007669"/>
    <property type="project" value="TreeGrafter"/>
</dbReference>
<dbReference type="InterPro" id="IPR002490">
    <property type="entry name" value="V-ATPase_116kDa_su"/>
</dbReference>
<comment type="similarity">
    <text evidence="2">Belongs to the V-ATPase 116 kDa subunit family.</text>
</comment>
<keyword evidence="8" id="KW-0175">Coiled coil</keyword>
<dbReference type="PANTHER" id="PTHR11629">
    <property type="entry name" value="VACUOLAR PROTON ATPASES"/>
    <property type="match status" value="1"/>
</dbReference>
<dbReference type="KEGG" id="slr:L21SP2_1879"/>
<feature type="transmembrane region" description="Helical" evidence="9">
    <location>
        <begin position="560"/>
        <end position="587"/>
    </location>
</feature>
<proteinExistence type="inferred from homology"/>
<keyword evidence="10" id="KW-0378">Hydrolase</keyword>
<feature type="transmembrane region" description="Helical" evidence="9">
    <location>
        <begin position="316"/>
        <end position="348"/>
    </location>
</feature>
<dbReference type="OrthoDB" id="9803814at2"/>
<dbReference type="PANTHER" id="PTHR11629:SF63">
    <property type="entry name" value="V-TYPE PROTON ATPASE SUBUNIT A"/>
    <property type="match status" value="1"/>
</dbReference>
<dbReference type="GO" id="GO:0051117">
    <property type="term" value="F:ATPase binding"/>
    <property type="evidence" value="ECO:0007669"/>
    <property type="project" value="TreeGrafter"/>
</dbReference>
<comment type="subcellular location">
    <subcellularLocation>
        <location evidence="1">Membrane</location>
        <topology evidence="1">Multi-pass membrane protein</topology>
    </subcellularLocation>
</comment>
<feature type="transmembrane region" description="Helical" evidence="9">
    <location>
        <begin position="480"/>
        <end position="497"/>
    </location>
</feature>
<dbReference type="STRING" id="1307761.L21SP2_1879"/>
<evidence type="ECO:0000256" key="9">
    <source>
        <dbReference type="SAM" id="Phobius"/>
    </source>
</evidence>
<dbReference type="EMBL" id="CP006939">
    <property type="protein sequence ID" value="AHC15252.1"/>
    <property type="molecule type" value="Genomic_DNA"/>
</dbReference>
<dbReference type="HOGENOM" id="CLU_025558_1_1_12"/>
<evidence type="ECO:0000256" key="6">
    <source>
        <dbReference type="ARBA" id="ARBA00023065"/>
    </source>
</evidence>
<evidence type="ECO:0000256" key="7">
    <source>
        <dbReference type="ARBA" id="ARBA00023136"/>
    </source>
</evidence>
<feature type="coiled-coil region" evidence="8">
    <location>
        <begin position="207"/>
        <end position="243"/>
    </location>
</feature>
<evidence type="ECO:0000313" key="11">
    <source>
        <dbReference type="Proteomes" id="UP000018680"/>
    </source>
</evidence>
<dbReference type="RefSeq" id="WP_024268169.1">
    <property type="nucleotide sequence ID" value="NC_023035.1"/>
</dbReference>
<dbReference type="eggNOG" id="COG1269">
    <property type="taxonomic scope" value="Bacteria"/>
</dbReference>
<feature type="coiled-coil region" evidence="8">
    <location>
        <begin position="35"/>
        <end position="105"/>
    </location>
</feature>
<gene>
    <name evidence="10" type="ORF">L21SP2_1879</name>
</gene>
<sequence>MIVPMKKVRVLALSHRKKEVTAALGTLGTLHIETRTAQSQDLEALREKHQRWQRAYLTIPEDKNASVPSDPYADLDSVEEIAEKVLETADEMKGFEDEAGRLQKEIDRIEPWGDFDPLLFDQDLGDSTYLFPAQLNKDHFRKIPVDLRYILLPSEKDIKRVMFLDNPEEAEGDFQYEALRLPEDSLSKLMKRRDEALAGAERMRTSIQSFQTERKQLEKGLKLLEAEQEFAAVEASLEDYEELQLITEIEGFIPEKQTGELKSFASKEGLGLVIQDPASDDNVPTLTDNPRAVGIIKPIFNFMGTTPGYKELDISFWFLLFFTIFVAMIIGDAGYGAILAVAAVFLSISSKAKTGKVPDGLILFNVLSFATVAWGAVTGNWFGYGPIADLPVLNQLVIPALDSFDVENSQAVTQMIQLICFVIALVHLLLAHLLAFSKKIQERPRIHAIADLGWLTAIIGLFFLVLNVVISVERYPVPDWSMYLIGGGIGAVFIFSAQEGDGFFKGIARGLGNFINIALDGVSAFADIISYIRLFAVGLASIEIARSFNDMAEGMMESGIGGIIGGIVVLALGHTLNLVMGALSVIVHGIRLKMLEFSSHVGNEWAGFEYKPFKN</sequence>
<feature type="transmembrane region" description="Helical" evidence="9">
    <location>
        <begin position="517"/>
        <end position="540"/>
    </location>
</feature>
<evidence type="ECO:0000256" key="4">
    <source>
        <dbReference type="ARBA" id="ARBA00022692"/>
    </source>
</evidence>